<dbReference type="PROSITE" id="PS50110">
    <property type="entry name" value="RESPONSE_REGULATORY"/>
    <property type="match status" value="1"/>
</dbReference>
<dbReference type="CDD" id="cd17546">
    <property type="entry name" value="REC_hyHK_CKI1_RcsC-like"/>
    <property type="match status" value="1"/>
</dbReference>
<keyword evidence="4" id="KW-0808">Transferase</keyword>
<dbReference type="GO" id="GO:0000155">
    <property type="term" value="F:phosphorelay sensor kinase activity"/>
    <property type="evidence" value="ECO:0007669"/>
    <property type="project" value="InterPro"/>
</dbReference>
<organism evidence="11 12">
    <name type="scientific">Rhizophagus irregularis</name>
    <dbReference type="NCBI Taxonomy" id="588596"/>
    <lineage>
        <taxon>Eukaryota</taxon>
        <taxon>Fungi</taxon>
        <taxon>Fungi incertae sedis</taxon>
        <taxon>Mucoromycota</taxon>
        <taxon>Glomeromycotina</taxon>
        <taxon>Glomeromycetes</taxon>
        <taxon>Glomerales</taxon>
        <taxon>Glomeraceae</taxon>
        <taxon>Rhizophagus</taxon>
    </lineage>
</organism>
<reference evidence="10" key="3">
    <citation type="submission" date="2020-05" db="EMBL/GenBank/DDBJ databases">
        <authorList>
            <person name="Rincon C."/>
            <person name="Sanders R I."/>
            <person name="Robbins C."/>
            <person name="Chaturvedi A."/>
        </authorList>
    </citation>
    <scope>NUCLEOTIDE SEQUENCE</scope>
    <source>
        <strain evidence="10">CHB12</strain>
    </source>
</reference>
<accession>A0A2N0RIX7</accession>
<feature type="domain" description="Response regulatory" evidence="9">
    <location>
        <begin position="1322"/>
        <end position="1588"/>
    </location>
</feature>
<dbReference type="Gene3D" id="3.40.50.2300">
    <property type="match status" value="2"/>
</dbReference>
<comment type="catalytic activity">
    <reaction evidence="1">
        <text>ATP + protein L-histidine = ADP + protein N-phospho-L-histidine.</text>
        <dbReference type="EC" id="2.7.13.3"/>
    </reaction>
</comment>
<dbReference type="InterPro" id="IPR004358">
    <property type="entry name" value="Sig_transdc_His_kin-like_C"/>
</dbReference>
<dbReference type="InterPro" id="IPR001789">
    <property type="entry name" value="Sig_transdc_resp-reg_receiver"/>
</dbReference>
<dbReference type="Gene3D" id="3.30.565.10">
    <property type="entry name" value="Histidine kinase-like ATPase, C-terminal domain"/>
    <property type="match status" value="1"/>
</dbReference>
<comment type="caution">
    <text evidence="11">The sequence shown here is derived from an EMBL/GenBank/DDBJ whole genome shotgun (WGS) entry which is preliminary data.</text>
</comment>
<evidence type="ECO:0000256" key="4">
    <source>
        <dbReference type="ARBA" id="ARBA00022679"/>
    </source>
</evidence>
<feature type="region of interest" description="Disordered" evidence="7">
    <location>
        <begin position="1447"/>
        <end position="1467"/>
    </location>
</feature>
<reference evidence="11 12" key="2">
    <citation type="submission" date="2017-10" db="EMBL/GenBank/DDBJ databases">
        <title>Genome analyses suggest a sexual origin of heterokaryosis in a supposedly ancient asexual fungus.</title>
        <authorList>
            <person name="Corradi N."/>
            <person name="Sedzielewska K."/>
            <person name="Noel J."/>
            <person name="Charron P."/>
            <person name="Farinelli L."/>
            <person name="Marton T."/>
            <person name="Kruger M."/>
            <person name="Pelin A."/>
            <person name="Brachmann A."/>
            <person name="Corradi N."/>
        </authorList>
    </citation>
    <scope>NUCLEOTIDE SEQUENCE [LARGE SCALE GENOMIC DNA]</scope>
    <source>
        <strain evidence="11 12">A1</strain>
    </source>
</reference>
<feature type="modified residue" description="4-aspartylphosphate" evidence="6">
    <location>
        <position position="1383"/>
    </location>
</feature>
<dbReference type="InterPro" id="IPR003594">
    <property type="entry name" value="HATPase_dom"/>
</dbReference>
<evidence type="ECO:0000313" key="10">
    <source>
        <dbReference type="EMBL" id="CAB5326480.1"/>
    </source>
</evidence>
<evidence type="ECO:0000259" key="9">
    <source>
        <dbReference type="PROSITE" id="PS50110"/>
    </source>
</evidence>
<evidence type="ECO:0000256" key="3">
    <source>
        <dbReference type="ARBA" id="ARBA00022553"/>
    </source>
</evidence>
<keyword evidence="3 6" id="KW-0597">Phosphoprotein</keyword>
<dbReference type="VEuPathDB" id="FungiDB:FUN_001192"/>
<dbReference type="FunFam" id="1.10.287.130:FF:000023">
    <property type="entry name" value="Sensor histidine kinase/response regulator, putative"/>
    <property type="match status" value="1"/>
</dbReference>
<dbReference type="EMBL" id="LLXH01000759">
    <property type="protein sequence ID" value="PKC63260.1"/>
    <property type="molecule type" value="Genomic_DNA"/>
</dbReference>
<dbReference type="SUPFAM" id="SSF55874">
    <property type="entry name" value="ATPase domain of HSP90 chaperone/DNA topoisomerase II/histidine kinase"/>
    <property type="match status" value="1"/>
</dbReference>
<feature type="compositionally biased region" description="Pro residues" evidence="7">
    <location>
        <begin position="1516"/>
        <end position="1526"/>
    </location>
</feature>
<evidence type="ECO:0000313" key="12">
    <source>
        <dbReference type="Proteomes" id="UP000232688"/>
    </source>
</evidence>
<keyword evidence="5" id="KW-0418">Kinase</keyword>
<feature type="compositionally biased region" description="Low complexity" evidence="7">
    <location>
        <begin position="1203"/>
        <end position="1222"/>
    </location>
</feature>
<dbReference type="EC" id="2.7.13.3" evidence="2"/>
<dbReference type="EMBL" id="CAGKOT010000003">
    <property type="protein sequence ID" value="CAB5326480.1"/>
    <property type="molecule type" value="Genomic_DNA"/>
</dbReference>
<dbReference type="PANTHER" id="PTHR43047:SF72">
    <property type="entry name" value="OSMOSENSING HISTIDINE PROTEIN KINASE SLN1"/>
    <property type="match status" value="1"/>
</dbReference>
<dbReference type="InterPro" id="IPR036097">
    <property type="entry name" value="HisK_dim/P_sf"/>
</dbReference>
<dbReference type="SUPFAM" id="SSF52172">
    <property type="entry name" value="CheY-like"/>
    <property type="match status" value="2"/>
</dbReference>
<dbReference type="Gene3D" id="3.30.450.40">
    <property type="match status" value="1"/>
</dbReference>
<dbReference type="InterPro" id="IPR003018">
    <property type="entry name" value="GAF"/>
</dbReference>
<dbReference type="SUPFAM" id="SSF55781">
    <property type="entry name" value="GAF domain-like"/>
    <property type="match status" value="1"/>
</dbReference>
<dbReference type="Proteomes" id="UP000232688">
    <property type="component" value="Unassembled WGS sequence"/>
</dbReference>
<feature type="compositionally biased region" description="Low complexity" evidence="7">
    <location>
        <begin position="729"/>
        <end position="738"/>
    </location>
</feature>
<dbReference type="Pfam" id="PF02518">
    <property type="entry name" value="HATPase_c"/>
    <property type="match status" value="1"/>
</dbReference>
<dbReference type="InterPro" id="IPR036890">
    <property type="entry name" value="HATPase_C_sf"/>
</dbReference>
<dbReference type="InterPro" id="IPR005467">
    <property type="entry name" value="His_kinase_dom"/>
</dbReference>
<evidence type="ECO:0000313" key="11">
    <source>
        <dbReference type="EMBL" id="PKC63260.1"/>
    </source>
</evidence>
<feature type="region of interest" description="Disordered" evidence="7">
    <location>
        <begin position="716"/>
        <end position="745"/>
    </location>
</feature>
<evidence type="ECO:0000259" key="8">
    <source>
        <dbReference type="PROSITE" id="PS50109"/>
    </source>
</evidence>
<evidence type="ECO:0000256" key="2">
    <source>
        <dbReference type="ARBA" id="ARBA00012438"/>
    </source>
</evidence>
<dbReference type="VEuPathDB" id="FungiDB:RhiirA1_537875"/>
<name>A0A2N0RIX7_9GLOM</name>
<dbReference type="SMART" id="SM00387">
    <property type="entry name" value="HATPase_c"/>
    <property type="match status" value="1"/>
</dbReference>
<proteinExistence type="predicted"/>
<dbReference type="SMART" id="SM00448">
    <property type="entry name" value="REC"/>
    <property type="match status" value="1"/>
</dbReference>
<protein>
    <recommendedName>
        <fullName evidence="2">histidine kinase</fullName>
        <ecNumber evidence="2">2.7.13.3</ecNumber>
    </recommendedName>
</protein>
<dbReference type="SMART" id="SM00065">
    <property type="entry name" value="GAF"/>
    <property type="match status" value="1"/>
</dbReference>
<dbReference type="SUPFAM" id="SSF47384">
    <property type="entry name" value="Homodimeric domain of signal transducing histidine kinase"/>
    <property type="match status" value="1"/>
</dbReference>
<dbReference type="OrthoDB" id="21225at2759"/>
<dbReference type="PROSITE" id="PS50109">
    <property type="entry name" value="HIS_KIN"/>
    <property type="match status" value="1"/>
</dbReference>
<gene>
    <name evidence="10" type="ORF">CHRIB12_LOCUS2618</name>
    <name evidence="11" type="ORF">RhiirA1_537875</name>
</gene>
<dbReference type="CDD" id="cd00082">
    <property type="entry name" value="HisKA"/>
    <property type="match status" value="1"/>
</dbReference>
<reference evidence="11 12" key="1">
    <citation type="submission" date="2017-10" db="EMBL/GenBank/DDBJ databases">
        <title>Extensive intraspecific genome diversity in a model arbuscular mycorrhizal fungus.</title>
        <authorList>
            <person name="Chen E.C.H."/>
            <person name="Morin E."/>
            <person name="Baudet D."/>
            <person name="Noel J."/>
            <person name="Ndikumana S."/>
            <person name="Charron P."/>
            <person name="St-Onge C."/>
            <person name="Giorgi J."/>
            <person name="Grigoriev I.V."/>
            <person name="Roux C."/>
            <person name="Martin F.M."/>
            <person name="Corradi N."/>
        </authorList>
    </citation>
    <scope>NUCLEOTIDE SEQUENCE [LARGE SCALE GENOMIC DNA]</scope>
    <source>
        <strain evidence="11 12">A1</strain>
    </source>
</reference>
<feature type="compositionally biased region" description="Low complexity" evidence="7">
    <location>
        <begin position="1594"/>
        <end position="1615"/>
    </location>
</feature>
<evidence type="ECO:0000256" key="1">
    <source>
        <dbReference type="ARBA" id="ARBA00000085"/>
    </source>
</evidence>
<dbReference type="PANTHER" id="PTHR43047">
    <property type="entry name" value="TWO-COMPONENT HISTIDINE PROTEIN KINASE"/>
    <property type="match status" value="1"/>
</dbReference>
<dbReference type="PRINTS" id="PR00344">
    <property type="entry name" value="BCTRLSENSOR"/>
</dbReference>
<dbReference type="InterPro" id="IPR011006">
    <property type="entry name" value="CheY-like_superfamily"/>
</dbReference>
<dbReference type="Pfam" id="PF00072">
    <property type="entry name" value="Response_reg"/>
    <property type="match status" value="1"/>
</dbReference>
<feature type="domain" description="Histidine kinase" evidence="8">
    <location>
        <begin position="650"/>
        <end position="991"/>
    </location>
</feature>
<feature type="region of interest" description="Disordered" evidence="7">
    <location>
        <begin position="1188"/>
        <end position="1231"/>
    </location>
</feature>
<dbReference type="Pfam" id="PF00512">
    <property type="entry name" value="HisKA"/>
    <property type="match status" value="1"/>
</dbReference>
<dbReference type="Gene3D" id="1.10.287.130">
    <property type="match status" value="1"/>
</dbReference>
<feature type="compositionally biased region" description="Low complexity" evidence="7">
    <location>
        <begin position="1505"/>
        <end position="1515"/>
    </location>
</feature>
<evidence type="ECO:0000256" key="6">
    <source>
        <dbReference type="PROSITE-ProRule" id="PRU00169"/>
    </source>
</evidence>
<dbReference type="Proteomes" id="UP000684084">
    <property type="component" value="Unassembled WGS sequence"/>
</dbReference>
<dbReference type="GO" id="GO:0005886">
    <property type="term" value="C:plasma membrane"/>
    <property type="evidence" value="ECO:0007669"/>
    <property type="project" value="TreeGrafter"/>
</dbReference>
<evidence type="ECO:0000256" key="5">
    <source>
        <dbReference type="ARBA" id="ARBA00022777"/>
    </source>
</evidence>
<dbReference type="Pfam" id="PF01590">
    <property type="entry name" value="GAF"/>
    <property type="match status" value="1"/>
</dbReference>
<dbReference type="VEuPathDB" id="FungiDB:RhiirFUN_026825"/>
<dbReference type="InterPro" id="IPR003661">
    <property type="entry name" value="HisK_dim/P_dom"/>
</dbReference>
<feature type="compositionally biased region" description="Basic and acidic residues" evidence="7">
    <location>
        <begin position="716"/>
        <end position="728"/>
    </location>
</feature>
<evidence type="ECO:0000256" key="7">
    <source>
        <dbReference type="SAM" id="MobiDB-lite"/>
    </source>
</evidence>
<dbReference type="InterPro" id="IPR029016">
    <property type="entry name" value="GAF-like_dom_sf"/>
</dbReference>
<sequence>MPSSPPNSSSSSSKPNPIKSFVRKKFLDTSIFKSYKFDKEISNSIQGINNNNDINNNNNIIRRKSIAIPILLSNPSKYYKDVEWKTLIKEKFPITNNNNNNNNNINNNVSSRRNSALFRFKPSPKQVSSIDKVLSSPNSGEVDISLLATSPDSDIQFDQYNTDEWKEFLYNYAQGKFNPMATPKKPNSLRRSKTVDCRRSKIVCELNSTAEADAITSFIKGLEDDCEQSKCFVDYNIEVDGNYESIYDDDDLDDDLDDNHYLPPPMPPNEVERRRALWRFQILNTSNDVNFTRIVALSKEHFKTSISMISLLNTTHQWFKAEDGMGCSGTTREISFCGHAILQENGEPFVVLDATKDWRFCNNPLVTDAPFIRFYAGAPLRTDDGYNIGTICVIDREPRDSFSKKDRENLKEYARVVMRELELWTDTLRLRVRNKMQESIAEFSKFCLEIQLANNNSNNDENKKKSTICDPIMKQCFNMAVKLMRDTLNVDSVYLLEMPCLYSRPLSITSRNSNNFFLTGPPPDVPSSHLRSLASVGEIELSTEALKASIITSYFTYLMQTQSQGCIYQNSLPPLPTLFPDDVHSGIVVPIYDDTQNAFGFLIAMTKDPQRQFEDEERVYLSNFGVNVVSEVLKRRVIVADRAKGAFISSISHELRTPLHGILASCELMEESKLNESQAELVKTIQGCGTSLISIINSVLDFAKLESEKQDYVDDPINQKKLSEKDNNNKLMNRNNNNNKRKKEQKERIDLVKLLEEVSEACFVGQQMVTAIYNDNNKITNSINKNNDEENLLMENNNNNNNNNNTAITQARKKRVYDLLHPNQSHHQQADDVLLMIDVEPRDAGWWVMAEDGALKQLLMNIIGNSMKFTKKGYVLISLASLSYSSLSDQYKKHAGVQDTTTTTTDTSSSSSSSNKIHALITITDTGCGISPSFLSTNMFQPFSQENSLQVGTGLGLSIVKLLVEKMGGKLDVESEVGVGTRFRIWLDLDQANEEIKMNYNKNDDLGDFSNTFDSFNNENDDLIKDFEEKQRKIILEKVKQKRIVVKCVDGKLKEVVERYFKGWLKVKELICEDKENVTDSTLDGDIIFIIDDIGQLKKIISKVDTKQAPIVFTTTLAKHGKIADFVEKLQKEIEETQLIKRKRRKVVILTRPCGPRKLEKAIVSVLSSQQDDEKLLEEENSYFPKLIMTPPISEDDNSKDYISYNSSEKSSSISPNINDPSNKSDRDSSLLSVAPPLRPCFNRSTTLPNLHLPSGNKEPKFLPIPKSTFLLTPSTSPCATPTAMSTSLPNMSESLNINPPPLNELKKSKSVNSLSCNLGPRVLVVEDNAVNRMILATFLKKRGIRFDEAENGAIGVEKFKKALEDDDGEFPNRKGFDIVLMDIQMPVMNGNVATAEIRKIEEEFNNPKFSLLSTARTTTNTTLTKSPAASPTITNFEFPPSSLFNKTTPSSPVSESNNHLKPFTQKNRFLQRRVSNPDQFSFQNNSFSITSLLLKPKISIKIPTKSTTKSKTSPLPSPSPIPSSPSFPIIENNTINTITKRSRSLIFALTGLASEEDKDIAFESGVDGFLTKPVSLKMLEKVLKKWSEKNEQSSENSSVGSSNSSSNSSSGGST</sequence>
<dbReference type="SMART" id="SM00388">
    <property type="entry name" value="HisKA"/>
    <property type="match status" value="1"/>
</dbReference>
<feature type="region of interest" description="Disordered" evidence="7">
    <location>
        <begin position="1505"/>
        <end position="1528"/>
    </location>
</feature>
<feature type="region of interest" description="Disordered" evidence="7">
    <location>
        <begin position="1586"/>
        <end position="1615"/>
    </location>
</feature>
<dbReference type="GO" id="GO:0009927">
    <property type="term" value="F:histidine phosphotransfer kinase activity"/>
    <property type="evidence" value="ECO:0007669"/>
    <property type="project" value="TreeGrafter"/>
</dbReference>